<accession>A0A8E6EWC1</accession>
<dbReference type="GO" id="GO:0005737">
    <property type="term" value="C:cytoplasm"/>
    <property type="evidence" value="ECO:0007669"/>
    <property type="project" value="TreeGrafter"/>
</dbReference>
<feature type="active site" evidence="3">
    <location>
        <position position="46"/>
    </location>
</feature>
<evidence type="ECO:0000256" key="1">
    <source>
        <dbReference type="ARBA" id="ARBA00008270"/>
    </source>
</evidence>
<dbReference type="AlphaFoldDB" id="A0A8E6EWC1"/>
<proteinExistence type="inferred from homology"/>
<dbReference type="PANTHER" id="PTHR13774">
    <property type="entry name" value="PHENAZINE BIOSYNTHESIS PROTEIN"/>
    <property type="match status" value="1"/>
</dbReference>
<protein>
    <submittedName>
        <fullName evidence="4">PhzF family phenazine biosynthesis protein</fullName>
    </submittedName>
</protein>
<keyword evidence="2" id="KW-0413">Isomerase</keyword>
<dbReference type="Proteomes" id="UP000676194">
    <property type="component" value="Chromosome"/>
</dbReference>
<dbReference type="EMBL" id="CP074694">
    <property type="protein sequence ID" value="QVL30428.1"/>
    <property type="molecule type" value="Genomic_DNA"/>
</dbReference>
<dbReference type="PIRSF" id="PIRSF016184">
    <property type="entry name" value="PhzC_PhzF"/>
    <property type="match status" value="1"/>
</dbReference>
<dbReference type="Gene3D" id="3.10.310.10">
    <property type="entry name" value="Diaminopimelate Epimerase, Chain A, domain 1"/>
    <property type="match status" value="2"/>
</dbReference>
<reference evidence="4" key="1">
    <citation type="submission" date="2021-05" db="EMBL/GenBank/DDBJ databases">
        <title>Complete genome sequence of the cellulolytic planctomycete Telmatocola sphagniphila SP2T and characterization of the first cellulase from planctomycetes.</title>
        <authorList>
            <person name="Rakitin A.L."/>
            <person name="Beletsky A.V."/>
            <person name="Naumoff D.G."/>
            <person name="Kulichevskaya I.S."/>
            <person name="Mardanov A.V."/>
            <person name="Ravin N.V."/>
            <person name="Dedysh S.N."/>
        </authorList>
    </citation>
    <scope>NUCLEOTIDE SEQUENCE</scope>
    <source>
        <strain evidence="4">SP2T</strain>
    </source>
</reference>
<dbReference type="KEGG" id="tsph:KIH39_16395"/>
<keyword evidence="5" id="KW-1185">Reference proteome</keyword>
<gene>
    <name evidence="4" type="ORF">KIH39_16395</name>
</gene>
<dbReference type="NCBIfam" id="TIGR00654">
    <property type="entry name" value="PhzF_family"/>
    <property type="match status" value="1"/>
</dbReference>
<evidence type="ECO:0000256" key="3">
    <source>
        <dbReference type="PIRSR" id="PIRSR016184-1"/>
    </source>
</evidence>
<dbReference type="PANTHER" id="PTHR13774:SF17">
    <property type="entry name" value="PHENAZINE BIOSYNTHESIS-LIKE DOMAIN-CONTAINING PROTEIN"/>
    <property type="match status" value="1"/>
</dbReference>
<dbReference type="Pfam" id="PF02567">
    <property type="entry name" value="PhzC-PhzF"/>
    <property type="match status" value="1"/>
</dbReference>
<dbReference type="SUPFAM" id="SSF54506">
    <property type="entry name" value="Diaminopimelate epimerase-like"/>
    <property type="match status" value="1"/>
</dbReference>
<organism evidence="4 5">
    <name type="scientific">Telmatocola sphagniphila</name>
    <dbReference type="NCBI Taxonomy" id="1123043"/>
    <lineage>
        <taxon>Bacteria</taxon>
        <taxon>Pseudomonadati</taxon>
        <taxon>Planctomycetota</taxon>
        <taxon>Planctomycetia</taxon>
        <taxon>Gemmatales</taxon>
        <taxon>Gemmataceae</taxon>
    </lineage>
</organism>
<dbReference type="GO" id="GO:0016853">
    <property type="term" value="F:isomerase activity"/>
    <property type="evidence" value="ECO:0007669"/>
    <property type="project" value="UniProtKB-KW"/>
</dbReference>
<evidence type="ECO:0000313" key="4">
    <source>
        <dbReference type="EMBL" id="QVL30428.1"/>
    </source>
</evidence>
<comment type="similarity">
    <text evidence="1">Belongs to the PhzF family.</text>
</comment>
<sequence length="267" mass="29578">MSIPYFQIDAFSDRIFHGNPAGVCFLPEWLPDSLLQAIAAENGLPETAFVVQKSDHFLLRWFTPNLEMDLCGHATLAPAYVLFQHYGYPKDKIAFETRSGILTVRRKADYFELDFPSRPAVACNAPASLLEGLGITEALFIGKARDYLVVLPDEKSVAELNPNFQELKKIDTLGIITTAPGKQVDFVSRFFAPRAGVDEDPVTGSAHSTLIPYWSTRLGKTVLKARQISARGGELFCELRGERVGIGGRATTYMQGFLNIDVFQGQK</sequence>
<dbReference type="RefSeq" id="WP_213494299.1">
    <property type="nucleotide sequence ID" value="NZ_CP074694.1"/>
</dbReference>
<evidence type="ECO:0000313" key="5">
    <source>
        <dbReference type="Proteomes" id="UP000676194"/>
    </source>
</evidence>
<evidence type="ECO:0000256" key="2">
    <source>
        <dbReference type="ARBA" id="ARBA00023235"/>
    </source>
</evidence>
<name>A0A8E6EWC1_9BACT</name>
<dbReference type="InterPro" id="IPR003719">
    <property type="entry name" value="Phenazine_PhzF-like"/>
</dbReference>